<gene>
    <name evidence="5" type="ORF">HXW94_13750</name>
</gene>
<dbReference type="Gene3D" id="3.20.20.100">
    <property type="entry name" value="NADP-dependent oxidoreductase domain"/>
    <property type="match status" value="1"/>
</dbReference>
<comment type="caution">
    <text evidence="5">The sequence shown here is derived from an EMBL/GenBank/DDBJ whole genome shotgun (WGS) entry which is preliminary data.</text>
</comment>
<dbReference type="PANTHER" id="PTHR43312:SF2">
    <property type="entry name" value="OXIDOREDUCTASE"/>
    <property type="match status" value="1"/>
</dbReference>
<dbReference type="AlphaFoldDB" id="A0A850TBK4"/>
<dbReference type="EMBL" id="JACADJ010000056">
    <property type="protein sequence ID" value="NWH06038.1"/>
    <property type="molecule type" value="Genomic_DNA"/>
</dbReference>
<dbReference type="PANTHER" id="PTHR43312">
    <property type="entry name" value="D-THREO-ALDOSE 1-DEHYDROGENASE"/>
    <property type="match status" value="1"/>
</dbReference>
<evidence type="ECO:0000313" key="6">
    <source>
        <dbReference type="Proteomes" id="UP000553343"/>
    </source>
</evidence>
<dbReference type="RefSeq" id="WP_178367493.1">
    <property type="nucleotide sequence ID" value="NZ_JACADJ010000056.1"/>
</dbReference>
<name>A0A850TBK4_9BACT</name>
<dbReference type="SUPFAM" id="SSF51430">
    <property type="entry name" value="NAD(P)-linked oxidoreductase"/>
    <property type="match status" value="1"/>
</dbReference>
<dbReference type="CDD" id="cd19096">
    <property type="entry name" value="AKR_Fe-S_oxidoreductase"/>
    <property type="match status" value="1"/>
</dbReference>
<dbReference type="GO" id="GO:0046872">
    <property type="term" value="F:metal ion binding"/>
    <property type="evidence" value="ECO:0007669"/>
    <property type="project" value="UniProtKB-KW"/>
</dbReference>
<keyword evidence="6" id="KW-1185">Reference proteome</keyword>
<feature type="domain" description="4Fe-4S ferredoxin-type" evidence="4">
    <location>
        <begin position="344"/>
        <end position="372"/>
    </location>
</feature>
<keyword evidence="2" id="KW-0408">Iron</keyword>
<accession>A0A850TBK4</accession>
<protein>
    <submittedName>
        <fullName evidence="5">Aldo/keto reductase</fullName>
    </submittedName>
</protein>
<evidence type="ECO:0000256" key="2">
    <source>
        <dbReference type="ARBA" id="ARBA00023004"/>
    </source>
</evidence>
<dbReference type="PROSITE" id="PS51379">
    <property type="entry name" value="4FE4S_FER_2"/>
    <property type="match status" value="1"/>
</dbReference>
<evidence type="ECO:0000256" key="1">
    <source>
        <dbReference type="ARBA" id="ARBA00022723"/>
    </source>
</evidence>
<dbReference type="InterPro" id="IPR036812">
    <property type="entry name" value="NAD(P)_OxRdtase_dom_sf"/>
</dbReference>
<dbReference type="Pfam" id="PF00248">
    <property type="entry name" value="Aldo_ket_red"/>
    <property type="match status" value="1"/>
</dbReference>
<dbReference type="InterPro" id="IPR053135">
    <property type="entry name" value="AKR2_Oxidoreductase"/>
</dbReference>
<keyword evidence="1" id="KW-0479">Metal-binding</keyword>
<dbReference type="PROSITE" id="PS00198">
    <property type="entry name" value="4FE4S_FER_1"/>
    <property type="match status" value="1"/>
</dbReference>
<evidence type="ECO:0000259" key="4">
    <source>
        <dbReference type="PROSITE" id="PS51379"/>
    </source>
</evidence>
<dbReference type="InterPro" id="IPR017900">
    <property type="entry name" value="4Fe4S_Fe_S_CS"/>
</dbReference>
<dbReference type="Pfam" id="PF13187">
    <property type="entry name" value="Fer4_9"/>
    <property type="match status" value="1"/>
</dbReference>
<dbReference type="Proteomes" id="UP000553343">
    <property type="component" value="Unassembled WGS sequence"/>
</dbReference>
<evidence type="ECO:0000256" key="3">
    <source>
        <dbReference type="ARBA" id="ARBA00023014"/>
    </source>
</evidence>
<sequence length="401" mass="44991">MRYRTVPKNGDKLSILGFGAMRLPLNEDQSINEAAAIAQMRKAIDAGVNYLDTAWPYHNGKSELVLGKALKEGYREKVKIADKLPVWMCDNRRDMESILDRQLEKLGVETIDYYLLHALEGESWDRIKALGVIPFLEDARAAGKVTNLGFSFHGTNEDFNRIVDAYGWTFCQIQYNFLDTQNQAGTAGLKYAASKDMAVIIMEPLRGGNLSRPEAPPRIQALWDTAEIRRTPVEWALRWVWNVPEVTVVLSGMNRNEHIEQNLAIAEQAEAGSLTDAELTLIDQVADKYRELMPVGCTGCQYCMPCPAGVNIPGCFEYYNSGKMFEEPQAMTQFRYAVFNGFVSGKQTQASLCVECGECLERCPQHIDIPERLKDVADYCETEGIGEIVKQFMAGDQSHSS</sequence>
<dbReference type="InterPro" id="IPR023210">
    <property type="entry name" value="NADP_OxRdtase_dom"/>
</dbReference>
<organism evidence="5 6">
    <name type="scientific">Desulfobacter latus</name>
    <dbReference type="NCBI Taxonomy" id="2292"/>
    <lineage>
        <taxon>Bacteria</taxon>
        <taxon>Pseudomonadati</taxon>
        <taxon>Thermodesulfobacteriota</taxon>
        <taxon>Desulfobacteria</taxon>
        <taxon>Desulfobacterales</taxon>
        <taxon>Desulfobacteraceae</taxon>
        <taxon>Desulfobacter</taxon>
    </lineage>
</organism>
<dbReference type="SUPFAM" id="SSF46548">
    <property type="entry name" value="alpha-helical ferredoxin"/>
    <property type="match status" value="1"/>
</dbReference>
<keyword evidence="3" id="KW-0411">Iron-sulfur</keyword>
<dbReference type="InterPro" id="IPR017896">
    <property type="entry name" value="4Fe4S_Fe-S-bd"/>
</dbReference>
<proteinExistence type="predicted"/>
<reference evidence="5 6" key="1">
    <citation type="submission" date="2020-06" db="EMBL/GenBank/DDBJ databases">
        <title>High-quality draft genome of sulfate reducer Desulfobacter latus type strain AcrS2 isolated from marine sediment.</title>
        <authorList>
            <person name="Hoppe M."/>
            <person name="Larsen C.K."/>
            <person name="Marshall I.P.G."/>
            <person name="Schramm A."/>
            <person name="Marietou A.G."/>
        </authorList>
    </citation>
    <scope>NUCLEOTIDE SEQUENCE [LARGE SCALE GENOMIC DNA]</scope>
    <source>
        <strain evidence="5 6">AcRS2</strain>
    </source>
</reference>
<dbReference type="GO" id="GO:0051536">
    <property type="term" value="F:iron-sulfur cluster binding"/>
    <property type="evidence" value="ECO:0007669"/>
    <property type="project" value="UniProtKB-KW"/>
</dbReference>
<evidence type="ECO:0000313" key="5">
    <source>
        <dbReference type="EMBL" id="NWH06038.1"/>
    </source>
</evidence>